<organism evidence="3 4">
    <name type="scientific">Mastigocoleus testarum BC008</name>
    <dbReference type="NCBI Taxonomy" id="371196"/>
    <lineage>
        <taxon>Bacteria</taxon>
        <taxon>Bacillati</taxon>
        <taxon>Cyanobacteriota</taxon>
        <taxon>Cyanophyceae</taxon>
        <taxon>Nostocales</taxon>
        <taxon>Hapalosiphonaceae</taxon>
        <taxon>Mastigocoleus</taxon>
    </lineage>
</organism>
<name>A0A0V7ZKN6_9CYAN</name>
<dbReference type="Pfam" id="PF01297">
    <property type="entry name" value="ZnuA"/>
    <property type="match status" value="1"/>
</dbReference>
<dbReference type="InterPro" id="IPR006128">
    <property type="entry name" value="Lipoprotein_PsaA-like"/>
</dbReference>
<comment type="similarity">
    <text evidence="1">Belongs to the bacterial solute-binding protein 9 family.</text>
</comment>
<evidence type="ECO:0000313" key="3">
    <source>
        <dbReference type="EMBL" id="KST65041.1"/>
    </source>
</evidence>
<feature type="region of interest" description="Disordered" evidence="2">
    <location>
        <begin position="16"/>
        <end position="38"/>
    </location>
</feature>
<keyword evidence="4" id="KW-1185">Reference proteome</keyword>
<dbReference type="EMBL" id="LMTZ01000113">
    <property type="protein sequence ID" value="KST65041.1"/>
    <property type="molecule type" value="Genomic_DNA"/>
</dbReference>
<evidence type="ECO:0000256" key="1">
    <source>
        <dbReference type="RuleBase" id="RU003512"/>
    </source>
</evidence>
<dbReference type="GO" id="GO:0046872">
    <property type="term" value="F:metal ion binding"/>
    <property type="evidence" value="ECO:0007669"/>
    <property type="project" value="InterPro"/>
</dbReference>
<dbReference type="PRINTS" id="PR00691">
    <property type="entry name" value="ADHESINB"/>
</dbReference>
<dbReference type="PRINTS" id="PR00690">
    <property type="entry name" value="ADHESNFAMILY"/>
</dbReference>
<dbReference type="InterPro" id="IPR006129">
    <property type="entry name" value="AdhesinB"/>
</dbReference>
<dbReference type="Proteomes" id="UP000053372">
    <property type="component" value="Unassembled WGS sequence"/>
</dbReference>
<dbReference type="AlphaFoldDB" id="A0A0V7ZKN6"/>
<dbReference type="Gene3D" id="3.40.50.1980">
    <property type="entry name" value="Nitrogenase molybdenum iron protein domain"/>
    <property type="match status" value="1"/>
</dbReference>
<dbReference type="OrthoDB" id="9793396at2"/>
<dbReference type="GO" id="GO:0030001">
    <property type="term" value="P:metal ion transport"/>
    <property type="evidence" value="ECO:0007669"/>
    <property type="project" value="InterPro"/>
</dbReference>
<dbReference type="RefSeq" id="WP_058184091.1">
    <property type="nucleotide sequence ID" value="NZ_LMTZ01000113.1"/>
</dbReference>
<keyword evidence="1" id="KW-0813">Transport</keyword>
<gene>
    <name evidence="3" type="ORF">BC008_19750</name>
</gene>
<proteinExistence type="inferred from homology"/>
<accession>A0A0V7ZKN6</accession>
<evidence type="ECO:0000313" key="4">
    <source>
        <dbReference type="Proteomes" id="UP000053372"/>
    </source>
</evidence>
<protein>
    <submittedName>
        <fullName evidence="3">Uncharacterized protein</fullName>
    </submittedName>
</protein>
<dbReference type="GO" id="GO:0007155">
    <property type="term" value="P:cell adhesion"/>
    <property type="evidence" value="ECO:0007669"/>
    <property type="project" value="InterPro"/>
</dbReference>
<dbReference type="InterPro" id="IPR006127">
    <property type="entry name" value="ZnuA-like"/>
</dbReference>
<comment type="caution">
    <text evidence="3">The sequence shown here is derived from an EMBL/GenBank/DDBJ whole genome shotgun (WGS) entry which is preliminary data.</text>
</comment>
<reference evidence="3 4" key="1">
    <citation type="journal article" date="2015" name="Genome Announc.">
        <title>Draft Genome of the Euendolithic (true boring) Cyanobacterium Mastigocoleus testarum strain BC008.</title>
        <authorList>
            <person name="Guida B.S."/>
            <person name="Garcia-Pichel F."/>
        </authorList>
    </citation>
    <scope>NUCLEOTIDE SEQUENCE [LARGE SCALE GENOMIC DNA]</scope>
    <source>
        <strain evidence="3 4">BC008</strain>
    </source>
</reference>
<sequence>MATNLFSCSTIPEPNIENNDGSAVTTNNNSSIKNRPSATTTTNALCDLTKQVAGKTIDLKCLIGAGQDPHVYKPKSEDRRTFINWI</sequence>
<dbReference type="SUPFAM" id="SSF53807">
    <property type="entry name" value="Helical backbone' metal receptor"/>
    <property type="match status" value="1"/>
</dbReference>
<evidence type="ECO:0000256" key="2">
    <source>
        <dbReference type="SAM" id="MobiDB-lite"/>
    </source>
</evidence>